<evidence type="ECO:0000256" key="1">
    <source>
        <dbReference type="SAM" id="Phobius"/>
    </source>
</evidence>
<dbReference type="RefSeq" id="WP_268849966.1">
    <property type="nucleotide sequence ID" value="NZ_CP114006.1"/>
</dbReference>
<keyword evidence="1" id="KW-0812">Transmembrane</keyword>
<accession>A0ABY7BQS9</accession>
<feature type="transmembrane region" description="Helical" evidence="1">
    <location>
        <begin position="46"/>
        <end position="65"/>
    </location>
</feature>
<proteinExistence type="predicted"/>
<keyword evidence="1" id="KW-1133">Transmembrane helix</keyword>
<dbReference type="EMBL" id="CP114006">
    <property type="protein sequence ID" value="WAN63114.1"/>
    <property type="molecule type" value="Genomic_DNA"/>
</dbReference>
<sequence>MFSNFQIIILVIETLALLVLGPYLIIRHNKKLNQNQSSKTSPKRKLISYLILSVMIISFQVFTMYTDNITEVKKESKPIPEPQIETKAEYYYKKNEYGHDITSIKYALTEEDKPFCNSQGKWMLNNVSGEISEPIIERKYTFFGFNGLDNCQYKDKVPKDLAPFIREPFNNWYYIGKMKPYKDHGGSVSCSVFSYNFLF</sequence>
<gene>
    <name evidence="2" type="ORF">RS022_01160</name>
</gene>
<dbReference type="Proteomes" id="UP001164727">
    <property type="component" value="Chromosome"/>
</dbReference>
<name>A0ABY7BQS9_9MOLU</name>
<reference evidence="2 3" key="1">
    <citation type="journal article" date="2023" name="Microbiol. Resour. Announc.">
        <title>Complete Genome of 'Candidatus Phytoplasma rubi' RS, a Phytopathogenic Bacterium Associated with Rubus Stunt Disease.</title>
        <authorList>
            <person name="Duckeck D."/>
            <person name="Zubert C."/>
            <person name="Bohm J.W."/>
            <person name="Carminati G."/>
            <person name="Schneider B."/>
            <person name="Kube M."/>
        </authorList>
    </citation>
    <scope>NUCLEOTIDE SEQUENCE [LARGE SCALE GENOMIC DNA]</scope>
    <source>
        <strain evidence="2 3">RS</strain>
    </source>
</reference>
<organism evidence="2 3">
    <name type="scientific">Candidatus Phytoplasma rubi</name>
    <dbReference type="NCBI Taxonomy" id="399025"/>
    <lineage>
        <taxon>Bacteria</taxon>
        <taxon>Bacillati</taxon>
        <taxon>Mycoplasmatota</taxon>
        <taxon>Mollicutes</taxon>
        <taxon>Acholeplasmatales</taxon>
        <taxon>Acholeplasmataceae</taxon>
        <taxon>Candidatus Phytoplasma</taxon>
        <taxon>16SrV (Elm yellows group)</taxon>
    </lineage>
</organism>
<evidence type="ECO:0000313" key="2">
    <source>
        <dbReference type="EMBL" id="WAN63114.1"/>
    </source>
</evidence>
<keyword evidence="1" id="KW-0472">Membrane</keyword>
<keyword evidence="3" id="KW-1185">Reference proteome</keyword>
<protein>
    <submittedName>
        <fullName evidence="2">Uncharacterized protein</fullName>
    </submittedName>
</protein>
<evidence type="ECO:0000313" key="3">
    <source>
        <dbReference type="Proteomes" id="UP001164727"/>
    </source>
</evidence>
<feature type="transmembrane region" description="Helical" evidence="1">
    <location>
        <begin position="6"/>
        <end position="26"/>
    </location>
</feature>